<feature type="domain" description="MaoC-like" evidence="1">
    <location>
        <begin position="27"/>
        <end position="130"/>
    </location>
</feature>
<reference evidence="2 3" key="1">
    <citation type="submission" date="2013-10" db="EMBL/GenBank/DDBJ databases">
        <title>Salinisphaera orenii MK-B5 Genome Sequencing.</title>
        <authorList>
            <person name="Lai Q."/>
            <person name="Li C."/>
            <person name="Shao Z."/>
        </authorList>
    </citation>
    <scope>NUCLEOTIDE SEQUENCE [LARGE SCALE GENOMIC DNA]</scope>
    <source>
        <strain evidence="2 3">MK-B5</strain>
    </source>
</reference>
<dbReference type="SUPFAM" id="SSF54637">
    <property type="entry name" value="Thioesterase/thiol ester dehydrase-isomerase"/>
    <property type="match status" value="1"/>
</dbReference>
<dbReference type="InterPro" id="IPR029069">
    <property type="entry name" value="HotDog_dom_sf"/>
</dbReference>
<proteinExistence type="predicted"/>
<gene>
    <name evidence="2" type="ORF">SAOR_12870</name>
</gene>
<dbReference type="AlphaFoldDB" id="A0A423PIN9"/>
<dbReference type="Gene3D" id="3.10.129.10">
    <property type="entry name" value="Hotdog Thioesterase"/>
    <property type="match status" value="1"/>
</dbReference>
<dbReference type="InterPro" id="IPR002539">
    <property type="entry name" value="MaoC-like_dom"/>
</dbReference>
<dbReference type="PANTHER" id="PTHR43664">
    <property type="entry name" value="MONOAMINE OXIDASE-RELATED"/>
    <property type="match status" value="1"/>
</dbReference>
<evidence type="ECO:0000313" key="3">
    <source>
        <dbReference type="Proteomes" id="UP000283993"/>
    </source>
</evidence>
<dbReference type="Proteomes" id="UP000283993">
    <property type="component" value="Unassembled WGS sequence"/>
</dbReference>
<dbReference type="CDD" id="cd03441">
    <property type="entry name" value="R_hydratase_like"/>
    <property type="match status" value="1"/>
</dbReference>
<evidence type="ECO:0000259" key="1">
    <source>
        <dbReference type="Pfam" id="PF01575"/>
    </source>
</evidence>
<organism evidence="2 3">
    <name type="scientific">Salinisphaera orenii MK-B5</name>
    <dbReference type="NCBI Taxonomy" id="856730"/>
    <lineage>
        <taxon>Bacteria</taxon>
        <taxon>Pseudomonadati</taxon>
        <taxon>Pseudomonadota</taxon>
        <taxon>Gammaproteobacteria</taxon>
        <taxon>Salinisphaerales</taxon>
        <taxon>Salinisphaeraceae</taxon>
        <taxon>Salinisphaera</taxon>
    </lineage>
</organism>
<sequence>MTRSPDPDFDPAGHDTTPQRWFEDFRIGERYPLPGRTVTEAHFAAFQTLSGDNHPIHYDRPFCRAHGHPDLLAHGLQVLCFTAAGAGTFPAEVGEALIAFLEQSSRFLAPVYPGDTLYPALTVAELVPQRRTGVLVMTSTVHNRDGLRVLDGRQRYLLRRRPPA</sequence>
<protein>
    <submittedName>
        <fullName evidence="2">MaoC family dehydratase</fullName>
    </submittedName>
</protein>
<keyword evidence="3" id="KW-1185">Reference proteome</keyword>
<dbReference type="RefSeq" id="WP_123631796.1">
    <property type="nucleotide sequence ID" value="NZ_AYKH01000034.1"/>
</dbReference>
<dbReference type="EMBL" id="AYKH01000034">
    <property type="protein sequence ID" value="ROO25434.1"/>
    <property type="molecule type" value="Genomic_DNA"/>
</dbReference>
<evidence type="ECO:0000313" key="2">
    <source>
        <dbReference type="EMBL" id="ROO25434.1"/>
    </source>
</evidence>
<dbReference type="InterPro" id="IPR052342">
    <property type="entry name" value="MCH/BMMD"/>
</dbReference>
<dbReference type="Pfam" id="PF01575">
    <property type="entry name" value="MaoC_dehydratas"/>
    <property type="match status" value="1"/>
</dbReference>
<comment type="caution">
    <text evidence="2">The sequence shown here is derived from an EMBL/GenBank/DDBJ whole genome shotgun (WGS) entry which is preliminary data.</text>
</comment>
<name>A0A423PIN9_9GAMM</name>
<dbReference type="PANTHER" id="PTHR43664:SF1">
    <property type="entry name" value="BETA-METHYLMALYL-COA DEHYDRATASE"/>
    <property type="match status" value="1"/>
</dbReference>
<accession>A0A423PIN9</accession>